<dbReference type="AlphaFoldDB" id="A0A246JQ67"/>
<dbReference type="Proteomes" id="UP000197361">
    <property type="component" value="Unassembled WGS sequence"/>
</dbReference>
<dbReference type="PRINTS" id="PR00035">
    <property type="entry name" value="HTHGNTR"/>
</dbReference>
<dbReference type="SMART" id="SM00345">
    <property type="entry name" value="HTH_GNTR"/>
    <property type="match status" value="1"/>
</dbReference>
<dbReference type="CDD" id="cd07377">
    <property type="entry name" value="WHTH_GntR"/>
    <property type="match status" value="1"/>
</dbReference>
<dbReference type="Pfam" id="PF00392">
    <property type="entry name" value="GntR"/>
    <property type="match status" value="1"/>
</dbReference>
<dbReference type="NCBIfam" id="TIGR02018">
    <property type="entry name" value="his_ut_repres"/>
    <property type="match status" value="1"/>
</dbReference>
<keyword evidence="1" id="KW-0805">Transcription regulation</keyword>
<dbReference type="Gene3D" id="1.10.10.10">
    <property type="entry name" value="Winged helix-like DNA-binding domain superfamily/Winged helix DNA-binding domain"/>
    <property type="match status" value="1"/>
</dbReference>
<reference evidence="6" key="2">
    <citation type="submission" date="2017-06" db="EMBL/GenBank/DDBJ databases">
        <authorList>
            <person name="Kim H.J."/>
            <person name="Triplett B.A."/>
        </authorList>
    </citation>
    <scope>NUCLEOTIDE SEQUENCE</scope>
    <source>
        <strain evidence="6">DSM 22271</strain>
    </source>
</reference>
<keyword evidence="3" id="KW-0804">Transcription</keyword>
<accession>A0A246JQ67</accession>
<evidence type="ECO:0000256" key="3">
    <source>
        <dbReference type="ARBA" id="ARBA00023163"/>
    </source>
</evidence>
<dbReference type="Gene3D" id="3.40.1410.10">
    <property type="entry name" value="Chorismate lyase-like"/>
    <property type="match status" value="1"/>
</dbReference>
<sequence length="254" mass="28026">MTLPLHERIRSKIEAAILSGALRPGARLPTEHELMREYDCARMTVSKALSSLAAAGLIDRRKRAGSFVARPKVHSMVLDVPDLEQEVTQRGQRYRFELAKRIVKRPDIGHDEEIQLAGSGDLLLIEGVHFADDVPLAVEARLVSLTAVPEIAAQAFDRSSPGAWLIRYVPWTEAETRIGAVPANREVAARLNLPPGSACLFIERRTWRGDEGITLVRQHFVGSAYDLIARFGSARSMAEVKKQSVQNGDASAQE</sequence>
<dbReference type="Pfam" id="PF07702">
    <property type="entry name" value="UTRA"/>
    <property type="match status" value="1"/>
</dbReference>
<dbReference type="GO" id="GO:0003700">
    <property type="term" value="F:DNA-binding transcription factor activity"/>
    <property type="evidence" value="ECO:0007669"/>
    <property type="project" value="UniProtKB-UniRule"/>
</dbReference>
<dbReference type="InterPro" id="IPR050679">
    <property type="entry name" value="Bact_HTH_transcr_reg"/>
</dbReference>
<reference evidence="6" key="1">
    <citation type="journal article" date="2010" name="Int. J. Syst. Evol. Microbiol.">
        <title>Sphingopyxis bauzanensis sp. nov., a psychrophilic bacterium isolated from soil.</title>
        <authorList>
            <person name="Zhang D.C."/>
            <person name="Liu H.C."/>
            <person name="Xin Y.H."/>
            <person name="Zhou Y.G."/>
            <person name="Schinner F."/>
            <person name="Margesin R."/>
        </authorList>
    </citation>
    <scope>NUCLEOTIDE SEQUENCE [LARGE SCALE GENOMIC DNA]</scope>
    <source>
        <strain evidence="6">DSM 22271</strain>
    </source>
</reference>
<feature type="domain" description="HTH gntR-type" evidence="5">
    <location>
        <begin position="3"/>
        <end position="71"/>
    </location>
</feature>
<dbReference type="PANTHER" id="PTHR44846:SF16">
    <property type="entry name" value="TRANSCRIPTIONAL REGULATOR PHNF-RELATED"/>
    <property type="match status" value="1"/>
</dbReference>
<dbReference type="OrthoDB" id="9808698at2"/>
<dbReference type="EMBL" id="NISK01000004">
    <property type="protein sequence ID" value="OWQ94495.1"/>
    <property type="molecule type" value="Genomic_DNA"/>
</dbReference>
<evidence type="ECO:0000313" key="7">
    <source>
        <dbReference type="Proteomes" id="UP000197361"/>
    </source>
</evidence>
<evidence type="ECO:0000256" key="1">
    <source>
        <dbReference type="ARBA" id="ARBA00023015"/>
    </source>
</evidence>
<organism evidence="6 7">
    <name type="scientific">Sphingopyxis bauzanensis</name>
    <dbReference type="NCBI Taxonomy" id="651663"/>
    <lineage>
        <taxon>Bacteria</taxon>
        <taxon>Pseudomonadati</taxon>
        <taxon>Pseudomonadota</taxon>
        <taxon>Alphaproteobacteria</taxon>
        <taxon>Sphingomonadales</taxon>
        <taxon>Sphingomonadaceae</taxon>
        <taxon>Sphingopyxis</taxon>
    </lineage>
</organism>
<evidence type="ECO:0000256" key="4">
    <source>
        <dbReference type="NCBIfam" id="TIGR02018"/>
    </source>
</evidence>
<dbReference type="InterPro" id="IPR036390">
    <property type="entry name" value="WH_DNA-bd_sf"/>
</dbReference>
<evidence type="ECO:0000313" key="6">
    <source>
        <dbReference type="EMBL" id="OWQ94495.1"/>
    </source>
</evidence>
<dbReference type="InterPro" id="IPR010248">
    <property type="entry name" value="His_ut_repres"/>
</dbReference>
<dbReference type="InterPro" id="IPR028978">
    <property type="entry name" value="Chorismate_lyase_/UTRA_dom_sf"/>
</dbReference>
<dbReference type="GO" id="GO:0045892">
    <property type="term" value="P:negative regulation of DNA-templated transcription"/>
    <property type="evidence" value="ECO:0007669"/>
    <property type="project" value="UniProtKB-UniRule"/>
</dbReference>
<dbReference type="InterPro" id="IPR036388">
    <property type="entry name" value="WH-like_DNA-bd_sf"/>
</dbReference>
<protein>
    <recommendedName>
        <fullName evidence="4">Histidine utilization repressor</fullName>
    </recommendedName>
</protein>
<name>A0A246JQ67_9SPHN</name>
<keyword evidence="7" id="KW-1185">Reference proteome</keyword>
<gene>
    <name evidence="6" type="primary">hutC</name>
    <name evidence="6" type="ORF">CDQ92_15490</name>
</gene>
<dbReference type="SUPFAM" id="SSF64288">
    <property type="entry name" value="Chorismate lyase-like"/>
    <property type="match status" value="1"/>
</dbReference>
<dbReference type="SUPFAM" id="SSF46785">
    <property type="entry name" value="Winged helix' DNA-binding domain"/>
    <property type="match status" value="1"/>
</dbReference>
<evidence type="ECO:0000259" key="5">
    <source>
        <dbReference type="PROSITE" id="PS50949"/>
    </source>
</evidence>
<comment type="caution">
    <text evidence="6">The sequence shown here is derived from an EMBL/GenBank/DDBJ whole genome shotgun (WGS) entry which is preliminary data.</text>
</comment>
<dbReference type="GO" id="GO:0006547">
    <property type="term" value="P:L-histidine metabolic process"/>
    <property type="evidence" value="ECO:0007669"/>
    <property type="project" value="UniProtKB-UniRule"/>
</dbReference>
<dbReference type="PROSITE" id="PS50949">
    <property type="entry name" value="HTH_GNTR"/>
    <property type="match status" value="1"/>
</dbReference>
<dbReference type="InterPro" id="IPR000524">
    <property type="entry name" value="Tscrpt_reg_HTH_GntR"/>
</dbReference>
<evidence type="ECO:0000256" key="2">
    <source>
        <dbReference type="ARBA" id="ARBA00023125"/>
    </source>
</evidence>
<proteinExistence type="predicted"/>
<dbReference type="InterPro" id="IPR011663">
    <property type="entry name" value="UTRA"/>
</dbReference>
<keyword evidence="2" id="KW-0238">DNA-binding</keyword>
<dbReference type="RefSeq" id="WP_088442342.1">
    <property type="nucleotide sequence ID" value="NZ_BMMC01000010.1"/>
</dbReference>
<dbReference type="SMART" id="SM00866">
    <property type="entry name" value="UTRA"/>
    <property type="match status" value="1"/>
</dbReference>
<dbReference type="PANTHER" id="PTHR44846">
    <property type="entry name" value="MANNOSYL-D-GLYCERATE TRANSPORT/METABOLISM SYSTEM REPRESSOR MNGR-RELATED"/>
    <property type="match status" value="1"/>
</dbReference>
<dbReference type="GO" id="GO:0003677">
    <property type="term" value="F:DNA binding"/>
    <property type="evidence" value="ECO:0007669"/>
    <property type="project" value="UniProtKB-UniRule"/>
</dbReference>